<dbReference type="Gene3D" id="1.10.1740.10">
    <property type="match status" value="1"/>
</dbReference>
<evidence type="ECO:0000256" key="3">
    <source>
        <dbReference type="ARBA" id="ARBA00023082"/>
    </source>
</evidence>
<dbReference type="InterPro" id="IPR013324">
    <property type="entry name" value="RNA_pol_sigma_r3/r4-like"/>
</dbReference>
<dbReference type="InterPro" id="IPR014284">
    <property type="entry name" value="RNA_pol_sigma-70_dom"/>
</dbReference>
<dbReference type="EMBL" id="FOKI01000027">
    <property type="protein sequence ID" value="SFB30513.1"/>
    <property type="molecule type" value="Genomic_DNA"/>
</dbReference>
<dbReference type="OrthoDB" id="9784984at2"/>
<dbReference type="Pfam" id="PF04542">
    <property type="entry name" value="Sigma70_r2"/>
    <property type="match status" value="1"/>
</dbReference>
<evidence type="ECO:0000256" key="2">
    <source>
        <dbReference type="ARBA" id="ARBA00023015"/>
    </source>
</evidence>
<dbReference type="GO" id="GO:0016987">
    <property type="term" value="F:sigma factor activity"/>
    <property type="evidence" value="ECO:0007669"/>
    <property type="project" value="UniProtKB-KW"/>
</dbReference>
<name>A0A1I1A285_9CLOT</name>
<keyword evidence="3" id="KW-0731">Sigma factor</keyword>
<dbReference type="CDD" id="cd06171">
    <property type="entry name" value="Sigma70_r4"/>
    <property type="match status" value="1"/>
</dbReference>
<dbReference type="Proteomes" id="UP000198619">
    <property type="component" value="Unassembled WGS sequence"/>
</dbReference>
<keyword evidence="8" id="KW-1185">Reference proteome</keyword>
<dbReference type="RefSeq" id="WP_090042375.1">
    <property type="nucleotide sequence ID" value="NZ_FOKI01000027.1"/>
</dbReference>
<accession>A0A1I1A285</accession>
<feature type="domain" description="RNA polymerase sigma-70 region 2" evidence="5">
    <location>
        <begin position="21"/>
        <end position="77"/>
    </location>
</feature>
<dbReference type="Pfam" id="PF08281">
    <property type="entry name" value="Sigma70_r4_2"/>
    <property type="match status" value="1"/>
</dbReference>
<dbReference type="GO" id="GO:0003677">
    <property type="term" value="F:DNA binding"/>
    <property type="evidence" value="ECO:0007669"/>
    <property type="project" value="InterPro"/>
</dbReference>
<evidence type="ECO:0000256" key="1">
    <source>
        <dbReference type="ARBA" id="ARBA00010641"/>
    </source>
</evidence>
<dbReference type="Gene3D" id="1.10.10.10">
    <property type="entry name" value="Winged helix-like DNA-binding domain superfamily/Winged helix DNA-binding domain"/>
    <property type="match status" value="1"/>
</dbReference>
<dbReference type="InterPro" id="IPR039425">
    <property type="entry name" value="RNA_pol_sigma-70-like"/>
</dbReference>
<dbReference type="SUPFAM" id="SSF88659">
    <property type="entry name" value="Sigma3 and sigma4 domains of RNA polymerase sigma factors"/>
    <property type="match status" value="1"/>
</dbReference>
<dbReference type="GO" id="GO:0006352">
    <property type="term" value="P:DNA-templated transcription initiation"/>
    <property type="evidence" value="ECO:0007669"/>
    <property type="project" value="InterPro"/>
</dbReference>
<proteinExistence type="inferred from homology"/>
<dbReference type="InterPro" id="IPR007627">
    <property type="entry name" value="RNA_pol_sigma70_r2"/>
</dbReference>
<evidence type="ECO:0000313" key="7">
    <source>
        <dbReference type="EMBL" id="SFB30513.1"/>
    </source>
</evidence>
<dbReference type="NCBIfam" id="TIGR02937">
    <property type="entry name" value="sigma70-ECF"/>
    <property type="match status" value="1"/>
</dbReference>
<comment type="similarity">
    <text evidence="1">Belongs to the sigma-70 factor family. ECF subfamily.</text>
</comment>
<dbReference type="SUPFAM" id="SSF88946">
    <property type="entry name" value="Sigma2 domain of RNA polymerase sigma factors"/>
    <property type="match status" value="1"/>
</dbReference>
<evidence type="ECO:0000259" key="6">
    <source>
        <dbReference type="Pfam" id="PF08281"/>
    </source>
</evidence>
<keyword evidence="4" id="KW-0804">Transcription</keyword>
<evidence type="ECO:0000256" key="4">
    <source>
        <dbReference type="ARBA" id="ARBA00023163"/>
    </source>
</evidence>
<gene>
    <name evidence="7" type="ORF">SAMN04488528_102722</name>
</gene>
<evidence type="ECO:0000259" key="5">
    <source>
        <dbReference type="Pfam" id="PF04542"/>
    </source>
</evidence>
<dbReference type="PANTHER" id="PTHR43133">
    <property type="entry name" value="RNA POLYMERASE ECF-TYPE SIGMA FACTO"/>
    <property type="match status" value="1"/>
</dbReference>
<evidence type="ECO:0000313" key="8">
    <source>
        <dbReference type="Proteomes" id="UP000198619"/>
    </source>
</evidence>
<keyword evidence="2" id="KW-0805">Transcription regulation</keyword>
<reference evidence="7 8" key="1">
    <citation type="submission" date="2016-10" db="EMBL/GenBank/DDBJ databases">
        <authorList>
            <person name="de Groot N.N."/>
        </authorList>
    </citation>
    <scope>NUCLEOTIDE SEQUENCE [LARGE SCALE GENOMIC DNA]</scope>
    <source>
        <strain evidence="7 8">DSM 12271</strain>
    </source>
</reference>
<dbReference type="STRING" id="84698.SAMN04488528_102722"/>
<feature type="domain" description="RNA polymerase sigma factor 70 region 4 type 2" evidence="6">
    <location>
        <begin position="106"/>
        <end position="158"/>
    </location>
</feature>
<dbReference type="InterPro" id="IPR013325">
    <property type="entry name" value="RNA_pol_sigma_r2"/>
</dbReference>
<dbReference type="InterPro" id="IPR036388">
    <property type="entry name" value="WH-like_DNA-bd_sf"/>
</dbReference>
<organism evidence="7 8">
    <name type="scientific">Clostridium frigidicarnis</name>
    <dbReference type="NCBI Taxonomy" id="84698"/>
    <lineage>
        <taxon>Bacteria</taxon>
        <taxon>Bacillati</taxon>
        <taxon>Bacillota</taxon>
        <taxon>Clostridia</taxon>
        <taxon>Eubacteriales</taxon>
        <taxon>Clostridiaceae</taxon>
        <taxon>Clostridium</taxon>
    </lineage>
</organism>
<dbReference type="AlphaFoldDB" id="A0A1I1A285"/>
<sequence length="169" mass="19493">MELSIEQSLNKDKEAFIEAINSCTPTLYKIGKNMVENDEDIGDAIQDTILTAYEKVNTLKDSKYFNTWVVRIFINKCNCILNKRKPNIALDDAYNIGCKDGSIKDLELKEAINKLKKDYKLVIILYYIMGFSIKEICSILNEKEGTIKSRLCRARNDLRDFYGVNKEDN</sequence>
<dbReference type="PANTHER" id="PTHR43133:SF51">
    <property type="entry name" value="RNA POLYMERASE SIGMA FACTOR"/>
    <property type="match status" value="1"/>
</dbReference>
<dbReference type="InterPro" id="IPR013249">
    <property type="entry name" value="RNA_pol_sigma70_r4_t2"/>
</dbReference>
<protein>
    <submittedName>
        <fullName evidence="7">RNA polymerase sigma-70 factor, ECF subfamily</fullName>
    </submittedName>
</protein>